<reference evidence="1 2" key="1">
    <citation type="submission" date="2020-08" db="EMBL/GenBank/DDBJ databases">
        <authorList>
            <person name="Newling K."/>
            <person name="Davey J."/>
            <person name="Forrester S."/>
        </authorList>
    </citation>
    <scope>NUCLEOTIDE SEQUENCE [LARGE SCALE GENOMIC DNA]</scope>
    <source>
        <strain evidence="2">Crithidia deanei Carvalho (ATCC PRA-265)</strain>
    </source>
</reference>
<dbReference type="VEuPathDB" id="TriTrypDB:ADEAN_000071600"/>
<gene>
    <name evidence="1" type="ORF">ADEAN_000071600</name>
</gene>
<dbReference type="Proteomes" id="UP000515908">
    <property type="component" value="Chromosome 01"/>
</dbReference>
<name>A0A7G2C164_9TRYP</name>
<dbReference type="AlphaFoldDB" id="A0A7G2C164"/>
<sequence>MVQVGALMVHVQPSYTEEILPYRFPVEHKCFVHPDGSRLDIMSEDLAAAESAFTSEAYATQCVEHVAAAAERNKTYFKLRSNTTADTIVTTILDRYVNFHLGPSPVIVMAFMLVENHKAYTIQIQCQSDEYKGRLGDILACAQSARLLTGDLRPAGRGCNVLTYRVDAGPQYKVRIPVDFIVTTPVEGELHLQYRFDSLKTWKGIVTNSQKSPNKDEDEKQCMELPGGKLFLFIYFDVKELSPAIKSEVDHLLASITVTPEETLSSVLHYYESDELCIPLPNLAAYVVNVCEHANDTFVTLFMEEGSTGALFEMELHTVVIAEEQMEKFILYVETLFLTAAKPSIVKNASGQDRISTEGMAAIEEEMMLVLDAVRLSGEHWLVVRWTYAGCDPLPRPLEQYRDHLLEGVVVNK</sequence>
<dbReference type="OrthoDB" id="263588at2759"/>
<dbReference type="EMBL" id="LR877145">
    <property type="protein sequence ID" value="CAD2213275.1"/>
    <property type="molecule type" value="Genomic_DNA"/>
</dbReference>
<evidence type="ECO:0000313" key="1">
    <source>
        <dbReference type="EMBL" id="CAD2213275.1"/>
    </source>
</evidence>
<keyword evidence="2" id="KW-1185">Reference proteome</keyword>
<proteinExistence type="predicted"/>
<protein>
    <submittedName>
        <fullName evidence="1">Uncharacterized protein</fullName>
    </submittedName>
</protein>
<organism evidence="1 2">
    <name type="scientific">Angomonas deanei</name>
    <dbReference type="NCBI Taxonomy" id="59799"/>
    <lineage>
        <taxon>Eukaryota</taxon>
        <taxon>Discoba</taxon>
        <taxon>Euglenozoa</taxon>
        <taxon>Kinetoplastea</taxon>
        <taxon>Metakinetoplastina</taxon>
        <taxon>Trypanosomatida</taxon>
        <taxon>Trypanosomatidae</taxon>
        <taxon>Strigomonadinae</taxon>
        <taxon>Angomonas</taxon>
    </lineage>
</organism>
<evidence type="ECO:0000313" key="2">
    <source>
        <dbReference type="Proteomes" id="UP000515908"/>
    </source>
</evidence>
<accession>A0A7G2C164</accession>